<sequence>MNMSAEGRTLLSTMLPGKKPMPSKAAKHNSLTVASKIKTKILNTSSFFKVSLKTNNKALALALVAQRERSRQLEVETVHLRKQLESLNFDLAIRRFKHNQLILILKDLQRNTLDNLERAVDLFSDENGREVGESHFEWESHHYHGNGSRPLKGQLKVFVSQDDPEVSEDHNKPPPDKKEKNGQMERVAVPIPLIIAEQSRDLVSPSKQTSTSQEVVVNDRRTTSTNPFGTQSRSSESTASKDSINKMEQQVDNTLKSTKKRTSRQSSSLKDEVEKWSKIYSDTGLDPIPAVLPSVVSTTNILQPSGTDKVVHHPNSLKMETTLALAIKTTVGEAEKTTINDTEMEITIGDSAAEIVTVETKPKKAGGPKKLKVPKTKIPSLLVKVGNKNSGPTRVVDNLEVKSSAVNVELPTAIQKVFSTTSLHTDNPTAEGVDVEHREEDFIENSASEIESLVARRKTYVTSRITKHKKPTRESHKTTQDFPKPSDPRKTFVVPLQSKSHRSVSPDPFEDDFFDDPEAQKSLSKLTGANPLVIDDKVTKTKGHKTFMISNFVISNEPTSRKGQKKSKERRKTKAQPVMVDHELHIEAEKDRFLLPQSLIEEESHSPEACTAYVDMDATLHEYRESHSSSSASRPRSTTRSSKRPTRVKGRGTFVVSVNRDSSSMNSTILDDAWAEKLACTPTTRYNSVAEEEKEIVREECIEEHLTGPLPDHCLAAGRKATDSVVEETHASSKRPWLATQESARNSEGQESLCVEEEMPPWEISDPISVAAEQKPKKARRVETAKSRMKTDSQKGYCLAPVKERKKKTKSSTAKGLAPGGAGYILSSETLDSQSSIGVRTAAQNAEVQPVADPKVFQVITHSATAEESCETHERLSSLEVLSPDFNVSSFKPRSNHGPKPRCRATFVIPNSFTDSTRNRRNHIVPDSLSQDDGDTNTRTSNVSLSTVETNTEIPDSGEGVRQSLRELLMDERPPWESSVDVSCSNETGFDTPASSPKRVASSAHKVAVYKEPAEVMAERSPAERALKPLTNTNWMDNEDTGRARRRGAAVSYKLPAINCKMRRGDKFSDTKYLSSPIFKAKKKKRRQQKNTHEPDSLENIDFIDFIL</sequence>
<dbReference type="RefSeq" id="XP_014029066.1">
    <property type="nucleotide sequence ID" value="XM_014173591.1"/>
</dbReference>
<dbReference type="InterPro" id="IPR038889">
    <property type="entry name" value="Shugoshin1/2"/>
</dbReference>
<dbReference type="GO" id="GO:0045132">
    <property type="term" value="P:meiotic chromosome segregation"/>
    <property type="evidence" value="ECO:0007669"/>
    <property type="project" value="InterPro"/>
</dbReference>
<keyword evidence="8" id="KW-0137">Centromere</keyword>
<feature type="region of interest" description="Disordered" evidence="9">
    <location>
        <begin position="729"/>
        <end position="753"/>
    </location>
</feature>
<evidence type="ECO:0000256" key="1">
    <source>
        <dbReference type="ARBA" id="ARBA00004584"/>
    </source>
</evidence>
<feature type="compositionally biased region" description="Basic and acidic residues" evidence="9">
    <location>
        <begin position="167"/>
        <end position="183"/>
    </location>
</feature>
<name>A0A1S3PN68_SALSA</name>
<evidence type="ECO:0000256" key="4">
    <source>
        <dbReference type="ARBA" id="ARBA00022618"/>
    </source>
</evidence>
<keyword evidence="5" id="KW-0159">Chromosome partition</keyword>
<proteinExistence type="inferred from homology"/>
<evidence type="ECO:0000313" key="12">
    <source>
        <dbReference type="RefSeq" id="XP_014029064.1"/>
    </source>
</evidence>
<gene>
    <name evidence="12 13 14" type="primary">LOC106586378</name>
</gene>
<feature type="region of interest" description="Disordered" evidence="9">
    <location>
        <begin position="200"/>
        <end position="272"/>
    </location>
</feature>
<feature type="region of interest" description="Disordered" evidence="9">
    <location>
        <begin position="465"/>
        <end position="516"/>
    </location>
</feature>
<keyword evidence="3" id="KW-0158">Chromosome</keyword>
<evidence type="ECO:0000313" key="14">
    <source>
        <dbReference type="RefSeq" id="XP_014029066.1"/>
    </source>
</evidence>
<dbReference type="Pfam" id="PF07557">
    <property type="entry name" value="Shugoshin_C"/>
    <property type="match status" value="1"/>
</dbReference>
<dbReference type="RefSeq" id="XP_014029064.1">
    <property type="nucleotide sequence ID" value="XM_014173589.1"/>
</dbReference>
<keyword evidence="7" id="KW-0131">Cell cycle</keyword>
<dbReference type="GO" id="GO:0005634">
    <property type="term" value="C:nucleus"/>
    <property type="evidence" value="ECO:0007669"/>
    <property type="project" value="InterPro"/>
</dbReference>
<dbReference type="AlphaFoldDB" id="A0A1S3PN68"/>
<feature type="region of interest" description="Disordered" evidence="9">
    <location>
        <begin position="976"/>
        <end position="998"/>
    </location>
</feature>
<dbReference type="GO" id="GO:0051177">
    <property type="term" value="P:meiotic sister chromatid cohesion"/>
    <property type="evidence" value="ECO:0007669"/>
    <property type="project" value="TreeGrafter"/>
</dbReference>
<evidence type="ECO:0000313" key="11">
    <source>
        <dbReference type="Proteomes" id="UP001652741"/>
    </source>
</evidence>
<feature type="region of interest" description="Disordered" evidence="9">
    <location>
        <begin position="772"/>
        <end position="794"/>
    </location>
</feature>
<comment type="similarity">
    <text evidence="2">Belongs to the shugoshin family.</text>
</comment>
<dbReference type="KEGG" id="sasa:106586378"/>
<feature type="compositionally biased region" description="Polar residues" evidence="9">
    <location>
        <begin position="740"/>
        <end position="750"/>
    </location>
</feature>
<feature type="compositionally biased region" description="Polar residues" evidence="9">
    <location>
        <begin position="205"/>
        <end position="215"/>
    </location>
</feature>
<keyword evidence="11" id="KW-1185">Reference proteome</keyword>
<accession>A0A1S3PN68</accession>
<reference evidence="12 13" key="1">
    <citation type="submission" date="2025-04" db="UniProtKB">
        <authorList>
            <consortium name="RefSeq"/>
        </authorList>
    </citation>
    <scope>IDENTIFICATION</scope>
    <source>
        <tissue evidence="12 13">Muscle</tissue>
    </source>
</reference>
<keyword evidence="4" id="KW-0132">Cell division</keyword>
<dbReference type="InterPro" id="IPR011515">
    <property type="entry name" value="Shugoshin_C"/>
</dbReference>
<dbReference type="Proteomes" id="UP001652741">
    <property type="component" value="Chromosome ssa25"/>
</dbReference>
<evidence type="ECO:0000256" key="5">
    <source>
        <dbReference type="ARBA" id="ARBA00022829"/>
    </source>
</evidence>
<dbReference type="GO" id="GO:0051301">
    <property type="term" value="P:cell division"/>
    <property type="evidence" value="ECO:0007669"/>
    <property type="project" value="UniProtKB-KW"/>
</dbReference>
<feature type="compositionally biased region" description="Polar residues" evidence="9">
    <location>
        <begin position="980"/>
        <end position="995"/>
    </location>
</feature>
<evidence type="ECO:0000256" key="7">
    <source>
        <dbReference type="ARBA" id="ARBA00023306"/>
    </source>
</evidence>
<feature type="region of interest" description="Disordered" evidence="9">
    <location>
        <begin position="914"/>
        <end position="941"/>
    </location>
</feature>
<feature type="compositionally biased region" description="Low complexity" evidence="9">
    <location>
        <begin position="628"/>
        <end position="640"/>
    </location>
</feature>
<feature type="compositionally biased region" description="Basic residues" evidence="9">
    <location>
        <begin position="641"/>
        <end position="650"/>
    </location>
</feature>
<keyword evidence="6" id="KW-0175">Coiled coil</keyword>
<dbReference type="PANTHER" id="PTHR21577">
    <property type="entry name" value="SHUGOSHIN"/>
    <property type="match status" value="1"/>
</dbReference>
<dbReference type="RefSeq" id="XP_014029065.1">
    <property type="nucleotide sequence ID" value="XM_014173590.1"/>
</dbReference>
<feature type="compositionally biased region" description="Basic and acidic residues" evidence="9">
    <location>
        <begin position="781"/>
        <end position="793"/>
    </location>
</feature>
<evidence type="ECO:0000259" key="10">
    <source>
        <dbReference type="Pfam" id="PF07557"/>
    </source>
</evidence>
<dbReference type="PANTHER" id="PTHR21577:SF3">
    <property type="entry name" value="SHUGOSHIN 1-RELATED"/>
    <property type="match status" value="1"/>
</dbReference>
<feature type="domain" description="Shugoshin C-terminal" evidence="10">
    <location>
        <begin position="1042"/>
        <end position="1064"/>
    </location>
</feature>
<evidence type="ECO:0000313" key="13">
    <source>
        <dbReference type="RefSeq" id="XP_014029065.1"/>
    </source>
</evidence>
<dbReference type="GO" id="GO:0000776">
    <property type="term" value="C:kinetochore"/>
    <property type="evidence" value="ECO:0007669"/>
    <property type="project" value="TreeGrafter"/>
</dbReference>
<dbReference type="OMA" id="YQTEEPY"/>
<feature type="compositionally biased region" description="Polar residues" evidence="9">
    <location>
        <begin position="223"/>
        <end position="253"/>
    </location>
</feature>
<evidence type="ECO:0000256" key="2">
    <source>
        <dbReference type="ARBA" id="ARBA00010845"/>
    </source>
</evidence>
<feature type="compositionally biased region" description="Basic and acidic residues" evidence="9">
    <location>
        <begin position="472"/>
        <end position="490"/>
    </location>
</feature>
<feature type="region of interest" description="Disordered" evidence="9">
    <location>
        <begin position="161"/>
        <end position="185"/>
    </location>
</feature>
<organism evidence="11 14">
    <name type="scientific">Salmo salar</name>
    <name type="common">Atlantic salmon</name>
    <dbReference type="NCBI Taxonomy" id="8030"/>
    <lineage>
        <taxon>Eukaryota</taxon>
        <taxon>Metazoa</taxon>
        <taxon>Chordata</taxon>
        <taxon>Craniata</taxon>
        <taxon>Vertebrata</taxon>
        <taxon>Euteleostomi</taxon>
        <taxon>Actinopterygii</taxon>
        <taxon>Neopterygii</taxon>
        <taxon>Teleostei</taxon>
        <taxon>Protacanthopterygii</taxon>
        <taxon>Salmoniformes</taxon>
        <taxon>Salmonidae</taxon>
        <taxon>Salmoninae</taxon>
        <taxon>Salmo</taxon>
    </lineage>
</organism>
<dbReference type="GeneTree" id="ENSGT00940000169129"/>
<evidence type="ECO:0000256" key="9">
    <source>
        <dbReference type="SAM" id="MobiDB-lite"/>
    </source>
</evidence>
<dbReference type="OrthoDB" id="5990092at2759"/>
<evidence type="ECO:0000256" key="3">
    <source>
        <dbReference type="ARBA" id="ARBA00022454"/>
    </source>
</evidence>
<feature type="region of interest" description="Disordered" evidence="9">
    <location>
        <begin position="623"/>
        <end position="652"/>
    </location>
</feature>
<feature type="region of interest" description="Disordered" evidence="9">
    <location>
        <begin position="555"/>
        <end position="576"/>
    </location>
</feature>
<comment type="subcellular location">
    <subcellularLocation>
        <location evidence="1">Chromosome</location>
        <location evidence="1">Centromere</location>
    </subcellularLocation>
</comment>
<evidence type="ECO:0000256" key="6">
    <source>
        <dbReference type="ARBA" id="ARBA00023054"/>
    </source>
</evidence>
<protein>
    <submittedName>
        <fullName evidence="12 13">Uncharacterized protein LOC106586378 isoform X1</fullName>
    </submittedName>
</protein>
<evidence type="ECO:0000256" key="8">
    <source>
        <dbReference type="ARBA" id="ARBA00023328"/>
    </source>
</evidence>
<feature type="compositionally biased region" description="Basic residues" evidence="9">
    <location>
        <begin position="562"/>
        <end position="574"/>
    </location>
</feature>